<dbReference type="AlphaFoldDB" id="A0A6C0B6H8"/>
<dbReference type="Gene3D" id="2.20.25.10">
    <property type="match status" value="2"/>
</dbReference>
<evidence type="ECO:0008006" key="3">
    <source>
        <dbReference type="Google" id="ProtNLM"/>
    </source>
</evidence>
<proteinExistence type="predicted"/>
<reference evidence="2" key="1">
    <citation type="journal article" date="2020" name="Nature">
        <title>Giant virus diversity and host interactions through global metagenomics.</title>
        <authorList>
            <person name="Schulz F."/>
            <person name="Roux S."/>
            <person name="Paez-Espino D."/>
            <person name="Jungbluth S."/>
            <person name="Walsh D.A."/>
            <person name="Denef V.J."/>
            <person name="McMahon K.D."/>
            <person name="Konstantinidis K.T."/>
            <person name="Eloe-Fadrosh E.A."/>
            <person name="Kyrpides N.C."/>
            <person name="Woyke T."/>
        </authorList>
    </citation>
    <scope>NUCLEOTIDE SEQUENCE</scope>
    <source>
        <strain evidence="2">GVMAG-M-3300010157-4</strain>
    </source>
</reference>
<dbReference type="SUPFAM" id="SSF57783">
    <property type="entry name" value="Zinc beta-ribbon"/>
    <property type="match status" value="1"/>
</dbReference>
<dbReference type="EMBL" id="MN739085">
    <property type="protein sequence ID" value="QHS87660.1"/>
    <property type="molecule type" value="Genomic_DNA"/>
</dbReference>
<evidence type="ECO:0000256" key="1">
    <source>
        <dbReference type="SAM" id="MobiDB-lite"/>
    </source>
</evidence>
<feature type="compositionally biased region" description="Polar residues" evidence="1">
    <location>
        <begin position="83"/>
        <end position="103"/>
    </location>
</feature>
<protein>
    <recommendedName>
        <fullName evidence="3">DNA-directed RNA polymerase M/15kDa subunit domain-containing protein</fullName>
    </recommendedName>
</protein>
<name>A0A6C0B6H8_9ZZZZ</name>
<sequence length="145" mass="16614">MKFCSECQNMYYIKINGEDANTLVYYCRFCGHEDNEPTDDGVVVLRTEYKKTEQQFSHMINRYIKHDPTLPRITNVKCPNEGCKSNGSTDKSNGSTDKSSSASGGHDSPKGHEPSVIYLRYDDANMKYLYICEHCDTTWKTDDNK</sequence>
<evidence type="ECO:0000313" key="2">
    <source>
        <dbReference type="EMBL" id="QHS87660.1"/>
    </source>
</evidence>
<accession>A0A6C0B6H8</accession>
<feature type="region of interest" description="Disordered" evidence="1">
    <location>
        <begin position="78"/>
        <end position="113"/>
    </location>
</feature>
<organism evidence="2">
    <name type="scientific">viral metagenome</name>
    <dbReference type="NCBI Taxonomy" id="1070528"/>
    <lineage>
        <taxon>unclassified sequences</taxon>
        <taxon>metagenomes</taxon>
        <taxon>organismal metagenomes</taxon>
    </lineage>
</organism>